<keyword evidence="2" id="KW-1185">Reference proteome</keyword>
<accession>A0A4Z1C356</accession>
<gene>
    <name evidence="1" type="ORF">E4J94_01265</name>
</gene>
<proteinExistence type="predicted"/>
<dbReference type="Proteomes" id="UP000297998">
    <property type="component" value="Unassembled WGS sequence"/>
</dbReference>
<evidence type="ECO:0000313" key="2">
    <source>
        <dbReference type="Proteomes" id="UP000297998"/>
    </source>
</evidence>
<sequence>MMEKSTLILTRKIRLIVDLPTQEERKEVLSTLYKWRNICFRAANLIVSHLYVQEMVKDFFYFSEEIKYKLVDENKDEDGMLECSRINSIYRMLSNRFKGEIPTNILICLNNRLYSSFNKDYQGYLKGEASLKNFKRDIAFPFGLVGISRLSYHPEKKSFCFRLFQLPFKTYLGKDFIGNKRLLEQVINGEIKLCTSQIKIEKGKIFWLAVVEIEKEKNQLQPEIIAEASLSLEYPLVAKVGKSRLTIGTKEEFLYRRLAIQASRKRTQVGVAYAKSGKGRTRKLKALEKMSQLERNYVHNRLHVYSRKLIDFCINNKAGTLILLDQEEKMELAKEEEFVLRNWSYYELMTKIKYKADKAGIELIIA</sequence>
<dbReference type="EMBL" id="SRPE01000001">
    <property type="protein sequence ID" value="TGN30225.1"/>
    <property type="molecule type" value="Genomic_DNA"/>
</dbReference>
<protein>
    <recommendedName>
        <fullName evidence="3">Transposase</fullName>
    </recommendedName>
</protein>
<organism evidence="1 2">
    <name type="scientific">Empedobacter tilapiae</name>
    <dbReference type="NCBI Taxonomy" id="2491114"/>
    <lineage>
        <taxon>Bacteria</taxon>
        <taxon>Pseudomonadati</taxon>
        <taxon>Bacteroidota</taxon>
        <taxon>Flavobacteriia</taxon>
        <taxon>Flavobacteriales</taxon>
        <taxon>Weeksellaceae</taxon>
        <taxon>Empedobacter</taxon>
    </lineage>
</organism>
<reference evidence="1 2" key="1">
    <citation type="submission" date="2019-03" db="EMBL/GenBank/DDBJ databases">
        <title>Empedobacter tilapiae sp. nov., isolated from an intestine of Nile tilapia Oreochromis niloticus.</title>
        <authorList>
            <person name="Kim Y.-O."/>
            <person name="Yoon J.-H."/>
        </authorList>
    </citation>
    <scope>NUCLEOTIDE SEQUENCE [LARGE SCALE GENOMIC DNA]</scope>
    <source>
        <strain evidence="1 2">MRS2</strain>
    </source>
</reference>
<dbReference type="AlphaFoldDB" id="A0A4Z1C356"/>
<evidence type="ECO:0008006" key="3">
    <source>
        <dbReference type="Google" id="ProtNLM"/>
    </source>
</evidence>
<comment type="caution">
    <text evidence="1">The sequence shown here is derived from an EMBL/GenBank/DDBJ whole genome shotgun (WGS) entry which is preliminary data.</text>
</comment>
<name>A0A4Z1C356_9FLAO</name>
<dbReference type="OrthoDB" id="1404787at2"/>
<evidence type="ECO:0000313" key="1">
    <source>
        <dbReference type="EMBL" id="TGN30225.1"/>
    </source>
</evidence>